<comment type="caution">
    <text evidence="1">The sequence shown here is derived from an EMBL/GenBank/DDBJ whole genome shotgun (WGS) entry which is preliminary data.</text>
</comment>
<sequence>MISGDVDDLGSVLHHFEKFTEDRHVGVREILLRKSPSVDNVAVQDQQFWINTFQIRHKLCCMATISRQMNI</sequence>
<organism evidence="1">
    <name type="scientific">bioreactor metagenome</name>
    <dbReference type="NCBI Taxonomy" id="1076179"/>
    <lineage>
        <taxon>unclassified sequences</taxon>
        <taxon>metagenomes</taxon>
        <taxon>ecological metagenomes</taxon>
    </lineage>
</organism>
<gene>
    <name evidence="1" type="ORF">SDC9_157256</name>
</gene>
<dbReference type="EMBL" id="VSSQ01056102">
    <property type="protein sequence ID" value="MPN09963.1"/>
    <property type="molecule type" value="Genomic_DNA"/>
</dbReference>
<protein>
    <submittedName>
        <fullName evidence="1">Uncharacterized protein</fullName>
    </submittedName>
</protein>
<proteinExistence type="predicted"/>
<evidence type="ECO:0000313" key="1">
    <source>
        <dbReference type="EMBL" id="MPN09963.1"/>
    </source>
</evidence>
<reference evidence="1" key="1">
    <citation type="submission" date="2019-08" db="EMBL/GenBank/DDBJ databases">
        <authorList>
            <person name="Kucharzyk K."/>
            <person name="Murdoch R.W."/>
            <person name="Higgins S."/>
            <person name="Loffler F."/>
        </authorList>
    </citation>
    <scope>NUCLEOTIDE SEQUENCE</scope>
</reference>
<dbReference type="AlphaFoldDB" id="A0A645FC79"/>
<accession>A0A645FC79</accession>
<name>A0A645FC79_9ZZZZ</name>